<evidence type="ECO:0000313" key="3">
    <source>
        <dbReference type="Proteomes" id="UP001107558"/>
    </source>
</evidence>
<keyword evidence="1" id="KW-1133">Transmembrane helix</keyword>
<protein>
    <submittedName>
        <fullName evidence="2">Uncharacterized protein</fullName>
    </submittedName>
</protein>
<gene>
    <name evidence="2" type="ORF">PVAND_001747</name>
</gene>
<sequence>MDFFDKKTVQIILVYFVGFLLLLLCRYVKKFFDNFDEIAKEIDRNSINLSSVDQHSIEVQNQSNKNDLPPSYEELFKDFTVKIN</sequence>
<evidence type="ECO:0000256" key="1">
    <source>
        <dbReference type="SAM" id="Phobius"/>
    </source>
</evidence>
<proteinExistence type="predicted"/>
<accession>A0A9J6BP50</accession>
<name>A0A9J6BP50_POLVA</name>
<evidence type="ECO:0000313" key="2">
    <source>
        <dbReference type="EMBL" id="KAG5671554.1"/>
    </source>
</evidence>
<keyword evidence="3" id="KW-1185">Reference proteome</keyword>
<keyword evidence="1" id="KW-0812">Transmembrane</keyword>
<organism evidence="2 3">
    <name type="scientific">Polypedilum vanderplanki</name>
    <name type="common">Sleeping chironomid midge</name>
    <dbReference type="NCBI Taxonomy" id="319348"/>
    <lineage>
        <taxon>Eukaryota</taxon>
        <taxon>Metazoa</taxon>
        <taxon>Ecdysozoa</taxon>
        <taxon>Arthropoda</taxon>
        <taxon>Hexapoda</taxon>
        <taxon>Insecta</taxon>
        <taxon>Pterygota</taxon>
        <taxon>Neoptera</taxon>
        <taxon>Endopterygota</taxon>
        <taxon>Diptera</taxon>
        <taxon>Nematocera</taxon>
        <taxon>Chironomoidea</taxon>
        <taxon>Chironomidae</taxon>
        <taxon>Chironominae</taxon>
        <taxon>Polypedilum</taxon>
        <taxon>Polypedilum</taxon>
    </lineage>
</organism>
<keyword evidence="1" id="KW-0472">Membrane</keyword>
<feature type="transmembrane region" description="Helical" evidence="1">
    <location>
        <begin position="12"/>
        <end position="28"/>
    </location>
</feature>
<comment type="caution">
    <text evidence="2">The sequence shown here is derived from an EMBL/GenBank/DDBJ whole genome shotgun (WGS) entry which is preliminary data.</text>
</comment>
<reference evidence="2" key="1">
    <citation type="submission" date="2021-03" db="EMBL/GenBank/DDBJ databases">
        <title>Chromosome level genome of the anhydrobiotic midge Polypedilum vanderplanki.</title>
        <authorList>
            <person name="Yoshida Y."/>
            <person name="Kikawada T."/>
            <person name="Gusev O."/>
        </authorList>
    </citation>
    <scope>NUCLEOTIDE SEQUENCE</scope>
    <source>
        <strain evidence="2">NIAS01</strain>
        <tissue evidence="2">Whole body or cell culture</tissue>
    </source>
</reference>
<dbReference type="EMBL" id="JADBJN010000003">
    <property type="protein sequence ID" value="KAG5671554.1"/>
    <property type="molecule type" value="Genomic_DNA"/>
</dbReference>
<dbReference type="AlphaFoldDB" id="A0A9J6BP50"/>
<dbReference type="Proteomes" id="UP001107558">
    <property type="component" value="Chromosome 3"/>
</dbReference>